<comment type="caution">
    <text evidence="3">The sequence shown here is derived from an EMBL/GenBank/DDBJ whole genome shotgun (WGS) entry which is preliminary data.</text>
</comment>
<feature type="transmembrane region" description="Helical" evidence="1">
    <location>
        <begin position="1232"/>
        <end position="1260"/>
    </location>
</feature>
<evidence type="ECO:0000313" key="4">
    <source>
        <dbReference type="Proteomes" id="UP001596157"/>
    </source>
</evidence>
<feature type="transmembrane region" description="Helical" evidence="1">
    <location>
        <begin position="97"/>
        <end position="119"/>
    </location>
</feature>
<dbReference type="InterPro" id="IPR008979">
    <property type="entry name" value="Galactose-bd-like_sf"/>
</dbReference>
<evidence type="ECO:0000259" key="2">
    <source>
        <dbReference type="PROSITE" id="PS50022"/>
    </source>
</evidence>
<keyword evidence="4" id="KW-1185">Reference proteome</keyword>
<name>A0ABW0EL10_9PSEU</name>
<dbReference type="EMBL" id="JBHSKF010000003">
    <property type="protein sequence ID" value="MFC5287028.1"/>
    <property type="molecule type" value="Genomic_DNA"/>
</dbReference>
<dbReference type="RefSeq" id="WP_378245564.1">
    <property type="nucleotide sequence ID" value="NZ_JBHSKF010000003.1"/>
</dbReference>
<feature type="transmembrane region" description="Helical" evidence="1">
    <location>
        <begin position="181"/>
        <end position="207"/>
    </location>
</feature>
<feature type="transmembrane region" description="Helical" evidence="1">
    <location>
        <begin position="288"/>
        <end position="309"/>
    </location>
</feature>
<protein>
    <submittedName>
        <fullName evidence="3">Alpha-(1-&gt;3)-arabinofuranosyltransferase family protein</fullName>
    </submittedName>
</protein>
<organism evidence="3 4">
    <name type="scientific">Actinokineospora guangxiensis</name>
    <dbReference type="NCBI Taxonomy" id="1490288"/>
    <lineage>
        <taxon>Bacteria</taxon>
        <taxon>Bacillati</taxon>
        <taxon>Actinomycetota</taxon>
        <taxon>Actinomycetes</taxon>
        <taxon>Pseudonocardiales</taxon>
        <taxon>Pseudonocardiaceae</taxon>
        <taxon>Actinokineospora</taxon>
    </lineage>
</organism>
<dbReference type="SUPFAM" id="SSF49785">
    <property type="entry name" value="Galactose-binding domain-like"/>
    <property type="match status" value="2"/>
</dbReference>
<dbReference type="Gene3D" id="2.60.120.260">
    <property type="entry name" value="Galactose-binding domain-like"/>
    <property type="match status" value="1"/>
</dbReference>
<gene>
    <name evidence="3" type="ORF">ACFPM7_08185</name>
</gene>
<accession>A0ABW0EL10</accession>
<evidence type="ECO:0000256" key="1">
    <source>
        <dbReference type="SAM" id="Phobius"/>
    </source>
</evidence>
<feature type="transmembrane region" description="Helical" evidence="1">
    <location>
        <begin position="1181"/>
        <end position="1201"/>
    </location>
</feature>
<dbReference type="PROSITE" id="PS50022">
    <property type="entry name" value="FA58C_3"/>
    <property type="match status" value="1"/>
</dbReference>
<proteinExistence type="predicted"/>
<feature type="transmembrane region" description="Helical" evidence="1">
    <location>
        <begin position="1266"/>
        <end position="1284"/>
    </location>
</feature>
<evidence type="ECO:0000313" key="3">
    <source>
        <dbReference type="EMBL" id="MFC5287028.1"/>
    </source>
</evidence>
<keyword evidence="1" id="KW-1133">Transmembrane helix</keyword>
<feature type="transmembrane region" description="Helical" evidence="1">
    <location>
        <begin position="321"/>
        <end position="339"/>
    </location>
</feature>
<dbReference type="Pfam" id="PF00754">
    <property type="entry name" value="F5_F8_type_C"/>
    <property type="match status" value="1"/>
</dbReference>
<dbReference type="Pfam" id="PF11847">
    <property type="entry name" value="GT-C_AftD"/>
    <property type="match status" value="1"/>
</dbReference>
<dbReference type="Proteomes" id="UP001596157">
    <property type="component" value="Unassembled WGS sequence"/>
</dbReference>
<sequence length="1328" mass="139131">MTRHRTGALAAPHRNPTVIGMALLVLVAFLQRPGRTTFDTKLDLAVDPLGFLFRALRLWNPESTAGEIQNQAYGYLFPMGPFFAACDALGLPPWIAQRLWCALLLCVAFGGALALARAMRIGTPLARYLGAFGYALAPRMLTEIGPVSAEMLPAVLLPWIMLPLVRAERIGSPRRAAGLSALAVLCVGGINGAMVVMALVLPGLWLLTRAWTRRHVALVLWWCGFVIAVCLWWILPLLLLGQYSLPFLDYIESSANTTAPVSLFQALRGTNQWVAYVVQGEPWWPSGFLLIDHPALMLVTGLVAAVGLYGLTLRGLPERRFLVLSVVTALTLLSIGYVGTLDSPFAAVVRGLLDGPLAPLRNVHKFEPVLRLPLMLAFMHAVSTRAVAPRRARTAVAAGLVVAIAAPAWLLTLRPGPGWDEIPEHWPSALDWVAAQDPGARTLLLPATSFGEYTWGRTVDEPAQALASAPWAVRGQIPLGSEGNTRVMDAVSDAVGSGRGSPGLAPFLARSGHRFVLLRNDIDRTPPGTPPIALLRAGLAASPGIEKVAEFGPGVDTAAVTGASPVDGGVVRAVEVYRVRGAVPRASAVAAADVPTVAGGPESLLPLLDAGLIDPAAPAVLAGDGGDGAVVATDGLRRRERDVGSVHDNLSHTLTEAEGGRLPRRSLDLLPFQQDQTVAVLRGIRSVTASTSAAFADAVGASDPSRLPFAAVDGDPATAWHSSSYTGPVGQWLRVELDTPRVVEEVALTTVADLGVGWPVTRVRVETDTGAVEHDLRPGQVALPTAGGLTSSVRVTVVAVAGGRTEGNVGIAELAIPGVTAQRALKVPADGVAFAFTRGPLPRYPCVTEDGAPRCDRALARTGEEPAGLHRLFSTSAGATYTVGGTVLPRPGGVSPVTAVTASSSLGGDPAVGASAAIDDSVTSTWVAGIGDLRPTLRVVWDEPRDITGLRLSTDPRAAVRPAEIEVRTDAGRERVALDRTGSVELAARTRFLELVLLPPGDGLVGVSDLEVTGAELPAVTPSTPFSLPCGQGPAVTVDGKRYDTAVAGTHADVVAHRPLPLRVCWPGLELPAGEHELSTAPSASFVVQDLWLSSAPPGPTRARDVRVDEWEPTSRAVTVAAGPAAVLAVPENANPGWVATANGQVLERTRVDGWQQAWRLPAGGETAVRLEFIPDRQYRFGLALGALAALAALVVTALPVRRRDPAAAPLARDQVVTLSVRSRVGGLGVQVALAGLVVALGGMPSVVALLVCLLAKSLWRQTPTWIALTGASSAAVVAVIGRLSGHGQDWAYGWLAQGSLLLAVAAVVAACLDWPPEPEDDRPVHTP</sequence>
<keyword evidence="1" id="KW-0472">Membrane</keyword>
<reference evidence="4" key="1">
    <citation type="journal article" date="2019" name="Int. J. Syst. Evol. Microbiol.">
        <title>The Global Catalogue of Microorganisms (GCM) 10K type strain sequencing project: providing services to taxonomists for standard genome sequencing and annotation.</title>
        <authorList>
            <consortium name="The Broad Institute Genomics Platform"/>
            <consortium name="The Broad Institute Genome Sequencing Center for Infectious Disease"/>
            <person name="Wu L."/>
            <person name="Ma J."/>
        </authorList>
    </citation>
    <scope>NUCLEOTIDE SEQUENCE [LARGE SCALE GENOMIC DNA]</scope>
    <source>
        <strain evidence="4">CCUG 59778</strain>
    </source>
</reference>
<dbReference type="InterPro" id="IPR000421">
    <property type="entry name" value="FA58C"/>
</dbReference>
<feature type="transmembrane region" description="Helical" evidence="1">
    <location>
        <begin position="219"/>
        <end position="240"/>
    </location>
</feature>
<feature type="domain" description="F5/8 type C" evidence="2">
    <location>
        <begin position="677"/>
        <end position="749"/>
    </location>
</feature>
<feature type="transmembrane region" description="Helical" evidence="1">
    <location>
        <begin position="1291"/>
        <end position="1311"/>
    </location>
</feature>
<keyword evidence="1" id="KW-0812">Transmembrane</keyword>
<dbReference type="InterPro" id="IPR021798">
    <property type="entry name" value="AftD_N"/>
</dbReference>